<keyword evidence="3" id="KW-1185">Reference proteome</keyword>
<evidence type="ECO:0000313" key="3">
    <source>
        <dbReference type="Proteomes" id="UP000887567"/>
    </source>
</evidence>
<dbReference type="Proteomes" id="UP000887567">
    <property type="component" value="Unplaced"/>
</dbReference>
<proteinExistence type="predicted"/>
<feature type="region of interest" description="Disordered" evidence="1">
    <location>
        <begin position="351"/>
        <end position="404"/>
    </location>
</feature>
<accession>A0A913YV46</accession>
<feature type="compositionally biased region" description="Polar residues" evidence="1">
    <location>
        <begin position="1"/>
        <end position="17"/>
    </location>
</feature>
<feature type="compositionally biased region" description="Basic and acidic residues" evidence="1">
    <location>
        <begin position="395"/>
        <end position="404"/>
    </location>
</feature>
<sequence>MEESQNTSNSTQKQTLGKSKSKTTASKTSKEPARGPADDSCISKTTEKTSKDFGAKSAQPNDGGNLVGHTDLKDSLLEGMKQGFQEIASMLQSAHGAKRSVVDSDSENSSSETQQRVSRSKKHKGARFDLSDFSASGSSDIDVDAELAALLKESSPDPSQELKQKGVLDDILQEFELEEAFSAPVDTNLASIVNKLARSKMSDDKLKEKLNKYNRPQNCEKLITPKVNSEIWAKISSSTRSRDVKLQKIQTMLMKATTVLVGLADKLVKNEKDNSTVKSMFDSIAFISHANIEISHRRRDFIKPDLNKAYQQICSDQVEITDNLFGDDLPQKIKDINATNKVGNTLLDKKKHSKSYHYDNRKHYSSKNEGRSGWKTQTSYNKYQNSQRQYNYPSKKKEGEKGQK</sequence>
<evidence type="ECO:0000313" key="2">
    <source>
        <dbReference type="EnsemblMetazoa" id="XP_028518407.1"/>
    </source>
</evidence>
<feature type="region of interest" description="Disordered" evidence="1">
    <location>
        <begin position="1"/>
        <end position="70"/>
    </location>
</feature>
<dbReference type="OrthoDB" id="5988333at2759"/>
<evidence type="ECO:0000256" key="1">
    <source>
        <dbReference type="SAM" id="MobiDB-lite"/>
    </source>
</evidence>
<feature type="compositionally biased region" description="Basic and acidic residues" evidence="1">
    <location>
        <begin position="28"/>
        <end position="37"/>
    </location>
</feature>
<dbReference type="PANTHER" id="PTHR34239">
    <property type="entry name" value="APPLE DOMAIN-CONTAINING PROTEIN"/>
    <property type="match status" value="1"/>
</dbReference>
<dbReference type="AlphaFoldDB" id="A0A913YV46"/>
<feature type="compositionally biased region" description="Basic and acidic residues" evidence="1">
    <location>
        <begin position="45"/>
        <end position="54"/>
    </location>
</feature>
<organism evidence="2 3">
    <name type="scientific">Exaiptasia diaphana</name>
    <name type="common">Tropical sea anemone</name>
    <name type="synonym">Aiptasia pulchella</name>
    <dbReference type="NCBI Taxonomy" id="2652724"/>
    <lineage>
        <taxon>Eukaryota</taxon>
        <taxon>Metazoa</taxon>
        <taxon>Cnidaria</taxon>
        <taxon>Anthozoa</taxon>
        <taxon>Hexacorallia</taxon>
        <taxon>Actiniaria</taxon>
        <taxon>Aiptasiidae</taxon>
        <taxon>Exaiptasia</taxon>
    </lineage>
</organism>
<name>A0A913YV46_EXADI</name>
<dbReference type="EnsemblMetazoa" id="XM_028662606.1">
    <property type="protein sequence ID" value="XP_028518407.1"/>
    <property type="gene ID" value="LOC114576281"/>
</dbReference>
<dbReference type="KEGG" id="epa:114576281"/>
<feature type="region of interest" description="Disordered" evidence="1">
    <location>
        <begin position="88"/>
        <end position="129"/>
    </location>
</feature>
<feature type="compositionally biased region" description="Polar residues" evidence="1">
    <location>
        <begin position="374"/>
        <end position="392"/>
    </location>
</feature>
<protein>
    <submittedName>
        <fullName evidence="2">Uncharacterized protein</fullName>
    </submittedName>
</protein>
<dbReference type="GeneID" id="114576281"/>
<reference evidence="2" key="1">
    <citation type="submission" date="2022-11" db="UniProtKB">
        <authorList>
            <consortium name="EnsemblMetazoa"/>
        </authorList>
    </citation>
    <scope>IDENTIFICATION</scope>
</reference>
<dbReference type="RefSeq" id="XP_028518407.1">
    <property type="nucleotide sequence ID" value="XM_028662606.1"/>
</dbReference>
<feature type="compositionally biased region" description="Basic and acidic residues" evidence="1">
    <location>
        <begin position="356"/>
        <end position="372"/>
    </location>
</feature>
<dbReference type="PANTHER" id="PTHR34239:SF2">
    <property type="entry name" value="TRANSPOSABLE ELEMENT P TRANSPOSASE_THAP9 CONSERVED DOMAIN-CONTAINING PROTEIN"/>
    <property type="match status" value="1"/>
</dbReference>
<dbReference type="OMA" id="HAHISPN"/>